<comment type="caution">
    <text evidence="1">The sequence shown here is derived from an EMBL/GenBank/DDBJ whole genome shotgun (WGS) entry which is preliminary data.</text>
</comment>
<accession>A0ABQ4TIZ5</accession>
<sequence length="166" mass="18509">MGAVSVDTFGRLFNSPLEAGIRAVVVLEHLRPERVDLSEMVLLDHVVVHTADVGGPPSLHPEVPGRKGELLVRRRLVERSLDLMRRCHLVCQDSVPQGILYRASDEAASYVELLETPYSERLKACARWIACEIRLTDKASFKARMRDHIGDWNEAFGPVDGGVRLG</sequence>
<gene>
    <name evidence="1" type="ORF">EKPJFOCH_1376</name>
</gene>
<dbReference type="InterPro" id="IPR046904">
    <property type="entry name" value="ABC-3C_MC2"/>
</dbReference>
<name>A0ABQ4TIZ5_9HYPH</name>
<dbReference type="EMBL" id="BPRA01000006">
    <property type="protein sequence ID" value="GJE54891.1"/>
    <property type="molecule type" value="Genomic_DNA"/>
</dbReference>
<dbReference type="Proteomes" id="UP001055101">
    <property type="component" value="Unassembled WGS sequence"/>
</dbReference>
<evidence type="ECO:0008006" key="3">
    <source>
        <dbReference type="Google" id="ProtNLM"/>
    </source>
</evidence>
<protein>
    <recommendedName>
        <fullName evidence="3">Threonine transporter</fullName>
    </recommendedName>
</protein>
<organism evidence="1 2">
    <name type="scientific">Methylobacterium thuringiense</name>
    <dbReference type="NCBI Taxonomy" id="1003091"/>
    <lineage>
        <taxon>Bacteria</taxon>
        <taxon>Pseudomonadati</taxon>
        <taxon>Pseudomonadota</taxon>
        <taxon>Alphaproteobacteria</taxon>
        <taxon>Hyphomicrobiales</taxon>
        <taxon>Methylobacteriaceae</taxon>
        <taxon>Methylobacterium</taxon>
    </lineage>
</organism>
<reference evidence="1" key="1">
    <citation type="journal article" date="2021" name="Front. Microbiol.">
        <title>Comprehensive Comparative Genomics and Phenotyping of Methylobacterium Species.</title>
        <authorList>
            <person name="Alessa O."/>
            <person name="Ogura Y."/>
            <person name="Fujitani Y."/>
            <person name="Takami H."/>
            <person name="Hayashi T."/>
            <person name="Sahin N."/>
            <person name="Tani A."/>
        </authorList>
    </citation>
    <scope>NUCLEOTIDE SEQUENCE</scope>
    <source>
        <strain evidence="1">DSM 23674</strain>
    </source>
</reference>
<evidence type="ECO:0000313" key="2">
    <source>
        <dbReference type="Proteomes" id="UP001055101"/>
    </source>
</evidence>
<evidence type="ECO:0000313" key="1">
    <source>
        <dbReference type="EMBL" id="GJE54891.1"/>
    </source>
</evidence>
<dbReference type="Pfam" id="PF20288">
    <property type="entry name" value="MC2"/>
    <property type="match status" value="1"/>
</dbReference>
<proteinExistence type="predicted"/>
<reference evidence="1" key="2">
    <citation type="submission" date="2021-08" db="EMBL/GenBank/DDBJ databases">
        <authorList>
            <person name="Tani A."/>
            <person name="Ola A."/>
            <person name="Ogura Y."/>
            <person name="Katsura K."/>
            <person name="Hayashi T."/>
        </authorList>
    </citation>
    <scope>NUCLEOTIDE SEQUENCE</scope>
    <source>
        <strain evidence="1">DSM 23674</strain>
    </source>
</reference>
<keyword evidence="2" id="KW-1185">Reference proteome</keyword>